<dbReference type="SUPFAM" id="SSF53955">
    <property type="entry name" value="Lysozyme-like"/>
    <property type="match status" value="1"/>
</dbReference>
<dbReference type="EMBL" id="JAVRHS010000002">
    <property type="protein sequence ID" value="MDT0575297.1"/>
    <property type="molecule type" value="Genomic_DNA"/>
</dbReference>
<dbReference type="Gene3D" id="1.10.530.10">
    <property type="match status" value="1"/>
</dbReference>
<keyword evidence="3 5" id="KW-0732">Signal</keyword>
<evidence type="ECO:0000256" key="1">
    <source>
        <dbReference type="ARBA" id="ARBA00007734"/>
    </source>
</evidence>
<dbReference type="PANTHER" id="PTHR37423">
    <property type="entry name" value="SOLUBLE LYTIC MUREIN TRANSGLYCOSYLASE-RELATED"/>
    <property type="match status" value="1"/>
</dbReference>
<evidence type="ECO:0000313" key="8">
    <source>
        <dbReference type="Proteomes" id="UP001259803"/>
    </source>
</evidence>
<evidence type="ECO:0000259" key="6">
    <source>
        <dbReference type="Pfam" id="PF01464"/>
    </source>
</evidence>
<name>A0ABU2ZIR1_9SPHN</name>
<dbReference type="InterPro" id="IPR023346">
    <property type="entry name" value="Lysozyme-like_dom_sf"/>
</dbReference>
<accession>A0ABU2ZIR1</accession>
<comment type="similarity">
    <text evidence="1">Belongs to the transglycosylase Slt family.</text>
</comment>
<evidence type="ECO:0000313" key="7">
    <source>
        <dbReference type="EMBL" id="MDT0575297.1"/>
    </source>
</evidence>
<feature type="signal peptide" evidence="5">
    <location>
        <begin position="1"/>
        <end position="25"/>
    </location>
</feature>
<keyword evidence="8" id="KW-1185">Reference proteome</keyword>
<dbReference type="PANTHER" id="PTHR37423:SF2">
    <property type="entry name" value="MEMBRANE-BOUND LYTIC MUREIN TRANSGLYCOSYLASE C"/>
    <property type="match status" value="1"/>
</dbReference>
<dbReference type="Gene3D" id="1.25.20.10">
    <property type="entry name" value="Bacterial muramidases"/>
    <property type="match status" value="1"/>
</dbReference>
<reference evidence="7 8" key="1">
    <citation type="submission" date="2023-09" db="EMBL/GenBank/DDBJ databases">
        <authorList>
            <person name="Rey-Velasco X."/>
        </authorList>
    </citation>
    <scope>NUCLEOTIDE SEQUENCE [LARGE SCALE GENOMIC DNA]</scope>
    <source>
        <strain evidence="7 8">F390</strain>
    </source>
</reference>
<dbReference type="Pfam" id="PF01464">
    <property type="entry name" value="SLT"/>
    <property type="match status" value="1"/>
</dbReference>
<proteinExistence type="inferred from homology"/>
<evidence type="ECO:0000256" key="2">
    <source>
        <dbReference type="ARBA" id="ARBA00009387"/>
    </source>
</evidence>
<evidence type="ECO:0000256" key="3">
    <source>
        <dbReference type="ARBA" id="ARBA00022729"/>
    </source>
</evidence>
<dbReference type="InterPro" id="IPR008939">
    <property type="entry name" value="Lytic_TGlycosylase_superhlx_U"/>
</dbReference>
<sequence length="595" mass="64521">MIKARALLVAAILPLAGLTCQPASAGTTTAQTDTAPRQNVPAQLDAAQRAFYADVFSRIDAQDWGNVTALLQSVQGDPLHQLALARYYLHPDSPAIDLDTLSRWLAVGSDLPQAEQIGRLAVKRGLATMPNLRGARRLVPLRAPAKRNRPPAGNDGSMPPELSAAILERIKNDDPAGAHILLDGIDAVLTPQARAEWRQRVAWSYYIENDDANALSLARQVGAGGAGPWIGEGYWVAGLAAWRLGDCELAGDGFARAVRDTTNDELLAAAHYWHSRALVRCRQPEAAAPALRSAAQLDETLYGMLAAEQLNMTLPQSSSGQPFTAADWRQLSGQANVRTAIALVEIGREALADEVLRHQARIGDPEQYPALSRLARALQLPATQLYMAYNAPRDARADPATRYPAAKWQPLAGWKVDPALAYAHTLQESNFRADAISPANAVGLMQITPITVRQHAPSLGMDALQVDLADPATNMAFGQRNLEMLRDAAGTQGLLPKIMAAYNAGLAPITRWNTEVRDAGDPLLYMESIPYWETRAYVAIVTRNYWMYQRQQNTIGLSRNALAQNLWPHFPSVTGSGAFAMHGKPVLSVGYDHGG</sequence>
<feature type="chain" id="PRO_5046157685" evidence="5">
    <location>
        <begin position="26"/>
        <end position="595"/>
    </location>
</feature>
<comment type="similarity">
    <text evidence="2">Belongs to the virb1 family.</text>
</comment>
<comment type="caution">
    <text evidence="7">The sequence shown here is derived from an EMBL/GenBank/DDBJ whole genome shotgun (WGS) entry which is preliminary data.</text>
</comment>
<organism evidence="7 8">
    <name type="scientific">Croceicoccus esteveae</name>
    <dbReference type="NCBI Taxonomy" id="3075597"/>
    <lineage>
        <taxon>Bacteria</taxon>
        <taxon>Pseudomonadati</taxon>
        <taxon>Pseudomonadota</taxon>
        <taxon>Alphaproteobacteria</taxon>
        <taxon>Sphingomonadales</taxon>
        <taxon>Erythrobacteraceae</taxon>
        <taxon>Croceicoccus</taxon>
    </lineage>
</organism>
<dbReference type="SUPFAM" id="SSF48435">
    <property type="entry name" value="Bacterial muramidases"/>
    <property type="match status" value="1"/>
</dbReference>
<evidence type="ECO:0000256" key="4">
    <source>
        <dbReference type="SAM" id="MobiDB-lite"/>
    </source>
</evidence>
<dbReference type="RefSeq" id="WP_311339870.1">
    <property type="nucleotide sequence ID" value="NZ_JAVRHS010000002.1"/>
</dbReference>
<feature type="domain" description="Transglycosylase SLT" evidence="6">
    <location>
        <begin position="414"/>
        <end position="519"/>
    </location>
</feature>
<dbReference type="Proteomes" id="UP001259803">
    <property type="component" value="Unassembled WGS sequence"/>
</dbReference>
<feature type="region of interest" description="Disordered" evidence="4">
    <location>
        <begin position="140"/>
        <end position="160"/>
    </location>
</feature>
<dbReference type="CDD" id="cd13401">
    <property type="entry name" value="Slt70-like"/>
    <property type="match status" value="1"/>
</dbReference>
<dbReference type="InterPro" id="IPR008258">
    <property type="entry name" value="Transglycosylase_SLT_dom_1"/>
</dbReference>
<protein>
    <submittedName>
        <fullName evidence="7">Lytic transglycosylase domain-containing protein</fullName>
    </submittedName>
</protein>
<evidence type="ECO:0000256" key="5">
    <source>
        <dbReference type="SAM" id="SignalP"/>
    </source>
</evidence>
<gene>
    <name evidence="7" type="ORF">RM533_03765</name>
</gene>